<dbReference type="InterPro" id="IPR035966">
    <property type="entry name" value="PKF_sf"/>
</dbReference>
<evidence type="ECO:0000313" key="16">
    <source>
        <dbReference type="EMBL" id="KGE87917.1"/>
    </source>
</evidence>
<dbReference type="EC" id="2.7.1.11" evidence="14"/>
<feature type="binding site" description="in other chain" evidence="14">
    <location>
        <begin position="127"/>
        <end position="129"/>
    </location>
    <ligand>
        <name>substrate</name>
        <note>ligand shared between dimeric partners</note>
    </ligand>
</feature>
<gene>
    <name evidence="14" type="primary">pfkA</name>
    <name evidence="16" type="ORF">IX84_12370</name>
</gene>
<comment type="subcellular location">
    <subcellularLocation>
        <location evidence="2 14">Cytoplasm</location>
    </subcellularLocation>
</comment>
<dbReference type="EMBL" id="JPOS01000029">
    <property type="protein sequence ID" value="KGE87917.1"/>
    <property type="molecule type" value="Genomic_DNA"/>
</dbReference>
<feature type="domain" description="Phosphofructokinase" evidence="15">
    <location>
        <begin position="3"/>
        <end position="279"/>
    </location>
</feature>
<dbReference type="OrthoDB" id="9802503at2"/>
<feature type="binding site" description="in other chain" evidence="14">
    <location>
        <position position="156"/>
    </location>
    <ligand>
        <name>ADP</name>
        <dbReference type="ChEBI" id="CHEBI:456216"/>
        <note>allosteric activator; ligand shared between dimeric partners</note>
    </ligand>
</feature>
<evidence type="ECO:0000259" key="15">
    <source>
        <dbReference type="Pfam" id="PF00365"/>
    </source>
</evidence>
<evidence type="ECO:0000256" key="12">
    <source>
        <dbReference type="ARBA" id="ARBA00023152"/>
    </source>
</evidence>
<dbReference type="GO" id="GO:0042802">
    <property type="term" value="F:identical protein binding"/>
    <property type="evidence" value="ECO:0007669"/>
    <property type="project" value="TreeGrafter"/>
</dbReference>
<dbReference type="PANTHER" id="PTHR13697:SF4">
    <property type="entry name" value="ATP-DEPENDENT 6-PHOSPHOFRUCTOKINASE"/>
    <property type="match status" value="1"/>
</dbReference>
<evidence type="ECO:0000256" key="13">
    <source>
        <dbReference type="ARBA" id="ARBA00048070"/>
    </source>
</evidence>
<dbReference type="PRINTS" id="PR00476">
    <property type="entry name" value="PHFRCTKINASE"/>
</dbReference>
<comment type="cofactor">
    <cofactor evidence="1 14">
        <name>Mg(2+)</name>
        <dbReference type="ChEBI" id="CHEBI:18420"/>
    </cofactor>
</comment>
<dbReference type="GO" id="GO:0046872">
    <property type="term" value="F:metal ion binding"/>
    <property type="evidence" value="ECO:0007669"/>
    <property type="project" value="UniProtKB-KW"/>
</dbReference>
<comment type="activity regulation">
    <text evidence="14">Allosterically activated by ADP and other diphosphonucleosides, and allosterically inhibited by phosphoenolpyruvate.</text>
</comment>
<keyword evidence="9 14" id="KW-0418">Kinase</keyword>
<keyword evidence="8 14" id="KW-0547">Nucleotide-binding</keyword>
<evidence type="ECO:0000256" key="3">
    <source>
        <dbReference type="ARBA" id="ARBA00004679"/>
    </source>
</evidence>
<feature type="binding site" evidence="14">
    <location>
        <begin position="21"/>
        <end position="25"/>
    </location>
    <ligand>
        <name>ADP</name>
        <dbReference type="ChEBI" id="CHEBI:456216"/>
        <note>allosteric activator; ligand shared between dimeric partners</note>
    </ligand>
</feature>
<feature type="binding site" evidence="14">
    <location>
        <position position="11"/>
    </location>
    <ligand>
        <name>ATP</name>
        <dbReference type="ChEBI" id="CHEBI:30616"/>
    </ligand>
</feature>
<evidence type="ECO:0000256" key="1">
    <source>
        <dbReference type="ARBA" id="ARBA00001946"/>
    </source>
</evidence>
<dbReference type="GO" id="GO:0030388">
    <property type="term" value="P:fructose 1,6-bisphosphate metabolic process"/>
    <property type="evidence" value="ECO:0007669"/>
    <property type="project" value="TreeGrafter"/>
</dbReference>
<dbReference type="InterPro" id="IPR000023">
    <property type="entry name" value="Phosphofructokinase_dom"/>
</dbReference>
<dbReference type="Pfam" id="PF00365">
    <property type="entry name" value="PFK"/>
    <property type="match status" value="1"/>
</dbReference>
<comment type="pathway">
    <text evidence="3 14">Carbohydrate degradation; glycolysis; D-glyceraldehyde 3-phosphate and glycerone phosphate from D-glucose: step 3/4.</text>
</comment>
<dbReference type="Gene3D" id="3.40.50.450">
    <property type="match status" value="1"/>
</dbReference>
<dbReference type="Proteomes" id="UP000029736">
    <property type="component" value="Unassembled WGS sequence"/>
</dbReference>
<dbReference type="InterPro" id="IPR015912">
    <property type="entry name" value="Phosphofructokinase_CS"/>
</dbReference>
<proteinExistence type="inferred from homology"/>
<feature type="binding site" evidence="14">
    <location>
        <begin position="102"/>
        <end position="105"/>
    </location>
    <ligand>
        <name>ATP</name>
        <dbReference type="ChEBI" id="CHEBI:30616"/>
    </ligand>
</feature>
<evidence type="ECO:0000256" key="14">
    <source>
        <dbReference type="HAMAP-Rule" id="MF_00339"/>
    </source>
</evidence>
<comment type="catalytic activity">
    <reaction evidence="13 14">
        <text>beta-D-fructose 6-phosphate + ATP = beta-D-fructose 1,6-bisphosphate + ADP + H(+)</text>
        <dbReference type="Rhea" id="RHEA:16109"/>
        <dbReference type="ChEBI" id="CHEBI:15378"/>
        <dbReference type="ChEBI" id="CHEBI:30616"/>
        <dbReference type="ChEBI" id="CHEBI:32966"/>
        <dbReference type="ChEBI" id="CHEBI:57634"/>
        <dbReference type="ChEBI" id="CHEBI:456216"/>
        <dbReference type="EC" id="2.7.1.11"/>
    </reaction>
</comment>
<evidence type="ECO:0000256" key="5">
    <source>
        <dbReference type="ARBA" id="ARBA00022533"/>
    </source>
</evidence>
<keyword evidence="4 14" id="KW-0963">Cytoplasm</keyword>
<dbReference type="GO" id="GO:0061621">
    <property type="term" value="P:canonical glycolysis"/>
    <property type="evidence" value="ECO:0007669"/>
    <property type="project" value="TreeGrafter"/>
</dbReference>
<feature type="binding site" description="in other chain" evidence="14">
    <location>
        <begin position="253"/>
        <end position="256"/>
    </location>
    <ligand>
        <name>substrate</name>
        <note>ligand shared between dimeric partners</note>
    </ligand>
</feature>
<feature type="binding site" evidence="14">
    <location>
        <position position="247"/>
    </location>
    <ligand>
        <name>substrate</name>
        <note>ligand shared between dimeric partners</note>
    </ligand>
</feature>
<sequence>MKKIAVFTSGGDAPGMNACVRAVVRTTLRHDHQAVGIRRGYQGMIEGDFWAMEAHSVSNIIQLGGTILRSARSQDFRTPEGRAKAYANLRANDIDGIVAIGGDGSFTGARIFMEEYPDIHMVGCPGTIDNDLYGTDYTIGYDTAINTAMNAIDNIKDTANAHDRLFFVEVMGRDAGFIAMNVGLATGAEAVLVPESKTDVNNLIDTLNSNYSNKKNSSIVVVAEGDESGGAFKLAEEVKKHCPYETKVTILGHLQRGGRPTCMDRVRSSRMGVAAVNALLEGKSGVMIGEINGEIVHTPFEQAIKYHNEINPMLLEMVDILS</sequence>
<feature type="active site" description="Proton acceptor" evidence="14">
    <location>
        <position position="129"/>
    </location>
</feature>
<comment type="caution">
    <text evidence="14">Lacks conserved residue(s) required for the propagation of feature annotation.</text>
</comment>
<dbReference type="HAMAP" id="MF_00339">
    <property type="entry name" value="Phosphofructokinase_I_B1"/>
    <property type="match status" value="1"/>
</dbReference>
<dbReference type="RefSeq" id="WP_044220544.1">
    <property type="nucleotide sequence ID" value="NZ_JBKAGJ010000012.1"/>
</dbReference>
<keyword evidence="17" id="KW-1185">Reference proteome</keyword>
<name>A0A098SA08_9BACT</name>
<protein>
    <recommendedName>
        <fullName evidence="14">ATP-dependent 6-phosphofructokinase</fullName>
        <shortName evidence="14">ATP-PFK</shortName>
        <shortName evidence="14">Phosphofructokinase</shortName>
        <ecNumber evidence="14">2.7.1.11</ecNumber>
    </recommendedName>
    <alternativeName>
        <fullName evidence="14">Phosphohexokinase</fullName>
    </alternativeName>
</protein>
<dbReference type="PIRSF" id="PIRSF000532">
    <property type="entry name" value="ATP_PFK_prok"/>
    <property type="match status" value="1"/>
</dbReference>
<comment type="similarity">
    <text evidence="14">Belongs to the phosphofructokinase type A (PFKA) family. ATP-dependent PFK group I subfamily. Prokaryotic clade 'B1' sub-subfamily.</text>
</comment>
<dbReference type="GO" id="GO:0005945">
    <property type="term" value="C:6-phosphofructokinase complex"/>
    <property type="evidence" value="ECO:0007669"/>
    <property type="project" value="TreeGrafter"/>
</dbReference>
<evidence type="ECO:0000256" key="9">
    <source>
        <dbReference type="ARBA" id="ARBA00022777"/>
    </source>
</evidence>
<keyword evidence="12 14" id="KW-0324">Glycolysis</keyword>
<dbReference type="InterPro" id="IPR012003">
    <property type="entry name" value="ATP_PFK_prok-type"/>
</dbReference>
<dbReference type="UniPathway" id="UPA00109">
    <property type="reaction ID" value="UER00182"/>
</dbReference>
<keyword evidence="10 14" id="KW-0067">ATP-binding</keyword>
<feature type="binding site" evidence="14">
    <location>
        <begin position="72"/>
        <end position="73"/>
    </location>
    <ligand>
        <name>ATP</name>
        <dbReference type="ChEBI" id="CHEBI:30616"/>
    </ligand>
</feature>
<dbReference type="GO" id="GO:0006002">
    <property type="term" value="P:fructose 6-phosphate metabolic process"/>
    <property type="evidence" value="ECO:0007669"/>
    <property type="project" value="UniProtKB-UniRule"/>
</dbReference>
<keyword evidence="6 14" id="KW-0808">Transferase</keyword>
<feature type="binding site" description="in other chain" evidence="14">
    <location>
        <position position="224"/>
    </location>
    <ligand>
        <name>substrate</name>
        <note>ligand shared between dimeric partners</note>
    </ligand>
</feature>
<comment type="function">
    <text evidence="14">Catalyzes the phosphorylation of D-fructose 6-phosphate to fructose 1,6-bisphosphate by ATP, the first committing step of glycolysis.</text>
</comment>
<reference evidence="16 17" key="1">
    <citation type="journal article" date="2014" name="Int. J. Syst. Evol. Microbiol.">
        <title>Phaeodactylibacter xiamenensis gen. nov., sp. nov., a member of the family Saprospiraceae isolated from the marine alga Phaeodactylum tricornutum.</title>
        <authorList>
            <person name="Chen Z.Jr."/>
            <person name="Lei X."/>
            <person name="Lai Q."/>
            <person name="Li Y."/>
            <person name="Zhang B."/>
            <person name="Zhang J."/>
            <person name="Zhang H."/>
            <person name="Yang L."/>
            <person name="Zheng W."/>
            <person name="Tian Y."/>
            <person name="Yu Z."/>
            <person name="Xu H.Jr."/>
            <person name="Zheng T."/>
        </authorList>
    </citation>
    <scope>NUCLEOTIDE SEQUENCE [LARGE SCALE GENOMIC DNA]</scope>
    <source>
        <strain evidence="16 17">KD52</strain>
    </source>
</reference>
<evidence type="ECO:0000256" key="8">
    <source>
        <dbReference type="ARBA" id="ARBA00022741"/>
    </source>
</evidence>
<evidence type="ECO:0000256" key="10">
    <source>
        <dbReference type="ARBA" id="ARBA00022840"/>
    </source>
</evidence>
<dbReference type="NCBIfam" id="TIGR02482">
    <property type="entry name" value="PFKA_ATP"/>
    <property type="match status" value="1"/>
</dbReference>
<dbReference type="GO" id="GO:0048029">
    <property type="term" value="F:monosaccharide binding"/>
    <property type="evidence" value="ECO:0007669"/>
    <property type="project" value="TreeGrafter"/>
</dbReference>
<dbReference type="NCBIfam" id="NF002872">
    <property type="entry name" value="PRK03202.1"/>
    <property type="match status" value="1"/>
</dbReference>
<evidence type="ECO:0000256" key="7">
    <source>
        <dbReference type="ARBA" id="ARBA00022723"/>
    </source>
</evidence>
<dbReference type="PROSITE" id="PS00433">
    <property type="entry name" value="PHOSPHOFRUCTOKINASE"/>
    <property type="match status" value="1"/>
</dbReference>
<dbReference type="GO" id="GO:0016208">
    <property type="term" value="F:AMP binding"/>
    <property type="evidence" value="ECO:0007669"/>
    <property type="project" value="TreeGrafter"/>
</dbReference>
<feature type="binding site" description="in other chain" evidence="14">
    <location>
        <begin position="215"/>
        <end position="217"/>
    </location>
    <ligand>
        <name>ADP</name>
        <dbReference type="ChEBI" id="CHEBI:456216"/>
        <note>allosteric activator; ligand shared between dimeric partners</note>
    </ligand>
</feature>
<dbReference type="AlphaFoldDB" id="A0A098SA08"/>
<dbReference type="STRING" id="1524460.IX84_12370"/>
<keyword evidence="11 14" id="KW-0460">Magnesium</keyword>
<evidence type="ECO:0000256" key="4">
    <source>
        <dbReference type="ARBA" id="ARBA00022490"/>
    </source>
</evidence>
<dbReference type="PANTHER" id="PTHR13697">
    <property type="entry name" value="PHOSPHOFRUCTOKINASE"/>
    <property type="match status" value="1"/>
</dbReference>
<evidence type="ECO:0000313" key="17">
    <source>
        <dbReference type="Proteomes" id="UP000029736"/>
    </source>
</evidence>
<feature type="binding site" evidence="14">
    <location>
        <position position="103"/>
    </location>
    <ligand>
        <name>Mg(2+)</name>
        <dbReference type="ChEBI" id="CHEBI:18420"/>
        <note>catalytic</note>
    </ligand>
</feature>
<dbReference type="GO" id="GO:0003872">
    <property type="term" value="F:6-phosphofructokinase activity"/>
    <property type="evidence" value="ECO:0007669"/>
    <property type="project" value="UniProtKB-UniRule"/>
</dbReference>
<feature type="binding site" evidence="14">
    <location>
        <position position="164"/>
    </location>
    <ligand>
        <name>substrate</name>
        <note>ligand shared between dimeric partners</note>
    </ligand>
</feature>
<accession>A0A098SA08</accession>
<comment type="caution">
    <text evidence="16">The sequence shown here is derived from an EMBL/GenBank/DDBJ whole genome shotgun (WGS) entry which is preliminary data.</text>
</comment>
<evidence type="ECO:0000256" key="11">
    <source>
        <dbReference type="ARBA" id="ARBA00022842"/>
    </source>
</evidence>
<feature type="binding site" description="in other chain" evidence="14">
    <location>
        <begin position="171"/>
        <end position="173"/>
    </location>
    <ligand>
        <name>substrate</name>
        <note>ligand shared between dimeric partners</note>
    </ligand>
</feature>
<dbReference type="SUPFAM" id="SSF53784">
    <property type="entry name" value="Phosphofructokinase"/>
    <property type="match status" value="1"/>
</dbReference>
<dbReference type="GO" id="GO:0005524">
    <property type="term" value="F:ATP binding"/>
    <property type="evidence" value="ECO:0007669"/>
    <property type="project" value="UniProtKB-UniRule"/>
</dbReference>
<dbReference type="InterPro" id="IPR022953">
    <property type="entry name" value="ATP_PFK"/>
</dbReference>
<dbReference type="Gene3D" id="3.40.50.460">
    <property type="entry name" value="Phosphofructokinase domain"/>
    <property type="match status" value="1"/>
</dbReference>
<dbReference type="FunFam" id="3.40.50.460:FF:000002">
    <property type="entry name" value="ATP-dependent 6-phosphofructokinase"/>
    <property type="match status" value="1"/>
</dbReference>
<comment type="subunit">
    <text evidence="14">Homotetramer.</text>
</comment>
<evidence type="ECO:0000256" key="2">
    <source>
        <dbReference type="ARBA" id="ARBA00004496"/>
    </source>
</evidence>
<dbReference type="InterPro" id="IPR012828">
    <property type="entry name" value="PFKA_ATP_prok"/>
</dbReference>
<feature type="binding site" description="in other chain" evidence="14">
    <location>
        <begin position="187"/>
        <end position="189"/>
    </location>
    <ligand>
        <name>ADP</name>
        <dbReference type="ChEBI" id="CHEBI:456216"/>
        <note>allosteric activator; ligand shared between dimeric partners</note>
    </ligand>
</feature>
<evidence type="ECO:0000256" key="6">
    <source>
        <dbReference type="ARBA" id="ARBA00022679"/>
    </source>
</evidence>
<organism evidence="16 17">
    <name type="scientific">Phaeodactylibacter xiamenensis</name>
    <dbReference type="NCBI Taxonomy" id="1524460"/>
    <lineage>
        <taxon>Bacteria</taxon>
        <taxon>Pseudomonadati</taxon>
        <taxon>Bacteroidota</taxon>
        <taxon>Saprospiria</taxon>
        <taxon>Saprospirales</taxon>
        <taxon>Haliscomenobacteraceae</taxon>
        <taxon>Phaeodactylibacter</taxon>
    </lineage>
</organism>
<keyword evidence="5 14" id="KW-0021">Allosteric enzyme</keyword>
<dbReference type="GO" id="GO:0070095">
    <property type="term" value="F:fructose-6-phosphate binding"/>
    <property type="evidence" value="ECO:0007669"/>
    <property type="project" value="TreeGrafter"/>
</dbReference>
<keyword evidence="7 14" id="KW-0479">Metal-binding</keyword>